<name>A0ABT6ZMF6_9ACTN</name>
<dbReference type="Proteomes" id="UP001431693">
    <property type="component" value="Unassembled WGS sequence"/>
</dbReference>
<dbReference type="InterPro" id="IPR005325">
    <property type="entry name" value="DUF308_memb"/>
</dbReference>
<evidence type="ECO:0000313" key="2">
    <source>
        <dbReference type="EMBL" id="MDJ1130235.1"/>
    </source>
</evidence>
<accession>A0ABT6ZMF6</accession>
<feature type="transmembrane region" description="Helical" evidence="1">
    <location>
        <begin position="124"/>
        <end position="146"/>
    </location>
</feature>
<keyword evidence="3" id="KW-1185">Reference proteome</keyword>
<feature type="transmembrane region" description="Helical" evidence="1">
    <location>
        <begin position="12"/>
        <end position="29"/>
    </location>
</feature>
<keyword evidence="1" id="KW-0472">Membrane</keyword>
<feature type="transmembrane region" description="Helical" evidence="1">
    <location>
        <begin position="152"/>
        <end position="173"/>
    </location>
</feature>
<evidence type="ECO:0000313" key="3">
    <source>
        <dbReference type="Proteomes" id="UP001431693"/>
    </source>
</evidence>
<reference evidence="2" key="1">
    <citation type="submission" date="2023-05" db="EMBL/GenBank/DDBJ databases">
        <title>[olsenella] sp. nov., isolated from a pig farm feces dump.</title>
        <authorList>
            <person name="Chang Y.-H."/>
        </authorList>
    </citation>
    <scope>NUCLEOTIDE SEQUENCE</scope>
    <source>
        <strain evidence="2">YH-ols2217</strain>
    </source>
</reference>
<evidence type="ECO:0000256" key="1">
    <source>
        <dbReference type="SAM" id="Phobius"/>
    </source>
</evidence>
<dbReference type="PANTHER" id="PTHR34989">
    <property type="entry name" value="PROTEIN HDED"/>
    <property type="match status" value="1"/>
</dbReference>
<dbReference type="PANTHER" id="PTHR34989:SF1">
    <property type="entry name" value="PROTEIN HDED"/>
    <property type="match status" value="1"/>
</dbReference>
<keyword evidence="1" id="KW-1133">Transmembrane helix</keyword>
<organism evidence="2 3">
    <name type="scientific">Kribbibacterium absianum</name>
    <dbReference type="NCBI Taxonomy" id="3044210"/>
    <lineage>
        <taxon>Bacteria</taxon>
        <taxon>Bacillati</taxon>
        <taxon>Actinomycetota</taxon>
        <taxon>Coriobacteriia</taxon>
        <taxon>Coriobacteriales</taxon>
        <taxon>Kribbibacteriaceae</taxon>
        <taxon>Kribbibacterium</taxon>
    </lineage>
</organism>
<comment type="caution">
    <text evidence="2">The sequence shown here is derived from an EMBL/GenBank/DDBJ whole genome shotgun (WGS) entry which is preliminary data.</text>
</comment>
<dbReference type="Pfam" id="PF03729">
    <property type="entry name" value="DUF308"/>
    <property type="match status" value="2"/>
</dbReference>
<dbReference type="RefSeq" id="WP_283713397.1">
    <property type="nucleotide sequence ID" value="NZ_JASJEW010000003.1"/>
</dbReference>
<dbReference type="InterPro" id="IPR052712">
    <property type="entry name" value="Acid_resist_chaperone_HdeD"/>
</dbReference>
<keyword evidence="1" id="KW-0812">Transmembrane</keyword>
<protein>
    <submittedName>
        <fullName evidence="2">DUF308 domain-containing protein</fullName>
    </submittedName>
</protein>
<sequence length="175" mass="18911">MNNTFLKRSKASVIILGIAMLLLGLAFFINPAEAILFVAYCCGWAFLFAGIFTCIGFFRAPKGERNGFEIFLAICEAILGLWLLLSAPAWGILYISIMIGCVIFLTGIGDIADACAMRSIPDSGWVLWLVLGIITVIAGCLAFLSPFLMAEVVMIVVGVTLVFDGITEIVMGIRM</sequence>
<proteinExistence type="predicted"/>
<feature type="transmembrane region" description="Helical" evidence="1">
    <location>
        <begin position="93"/>
        <end position="112"/>
    </location>
</feature>
<feature type="transmembrane region" description="Helical" evidence="1">
    <location>
        <begin position="35"/>
        <end position="58"/>
    </location>
</feature>
<dbReference type="EMBL" id="JASJEX010000004">
    <property type="protein sequence ID" value="MDJ1130235.1"/>
    <property type="molecule type" value="Genomic_DNA"/>
</dbReference>
<gene>
    <name evidence="2" type="ORF">QJ043_09120</name>
</gene>
<feature type="transmembrane region" description="Helical" evidence="1">
    <location>
        <begin position="70"/>
        <end position="87"/>
    </location>
</feature>